<keyword evidence="1" id="KW-0812">Transmembrane</keyword>
<dbReference type="RefSeq" id="XP_015191053.1">
    <property type="nucleotide sequence ID" value="XM_015335567.1"/>
</dbReference>
<dbReference type="Proteomes" id="UP000694924">
    <property type="component" value="Unplaced"/>
</dbReference>
<evidence type="ECO:0000256" key="1">
    <source>
        <dbReference type="SAM" id="Phobius"/>
    </source>
</evidence>
<accession>A0ABM1JF15</accession>
<reference evidence="3" key="1">
    <citation type="submission" date="2025-08" db="UniProtKB">
        <authorList>
            <consortium name="RefSeq"/>
        </authorList>
    </citation>
    <scope>IDENTIFICATION</scope>
    <source>
        <tissue evidence="3">Whole body</tissue>
    </source>
</reference>
<evidence type="ECO:0000313" key="2">
    <source>
        <dbReference type="Proteomes" id="UP000694924"/>
    </source>
</evidence>
<keyword evidence="1" id="KW-0472">Membrane</keyword>
<protein>
    <submittedName>
        <fullName evidence="3">Uncharacterized protein LOC107074290</fullName>
    </submittedName>
</protein>
<gene>
    <name evidence="3" type="primary">LOC107074290</name>
</gene>
<sequence length="359" mass="41722">MIDIKESKKEDEELLLPDVATKKFNKFSEFNIETVIMKGVVKQLEKWPSYLFFVFFIGCIVIVNLVLLIIATVTFSLPTNNTNINNNRDDIINGKSINVYSIKEENRIWSMIDFCYIESAARENPELNINLINIYKEIPKEDIKENVLIRTKFEPEISRITNAIDLRNKESKSLRIILETRLRDQLARKYENVNTQNIIVDNFFEGTNLSKVVGNLNNKILKLATEAYFIWNSSGIAINPKLYCNLKYISQVMCKKENEKCVLDALATIDPKNDIQAAGVPCQIFLGYFINEISKNDSIRKGEILLKSINSFCPRTYSCNEIRILKDVKRCTLNTSKCPIVYNYMLPHLKQKYYKEYRK</sequence>
<feature type="transmembrane region" description="Helical" evidence="1">
    <location>
        <begin position="50"/>
        <end position="77"/>
    </location>
</feature>
<organism evidence="2 3">
    <name type="scientific">Polistes dominula</name>
    <name type="common">European paper wasp</name>
    <name type="synonym">Vespa dominula</name>
    <dbReference type="NCBI Taxonomy" id="743375"/>
    <lineage>
        <taxon>Eukaryota</taxon>
        <taxon>Metazoa</taxon>
        <taxon>Ecdysozoa</taxon>
        <taxon>Arthropoda</taxon>
        <taxon>Hexapoda</taxon>
        <taxon>Insecta</taxon>
        <taxon>Pterygota</taxon>
        <taxon>Neoptera</taxon>
        <taxon>Endopterygota</taxon>
        <taxon>Hymenoptera</taxon>
        <taxon>Apocrita</taxon>
        <taxon>Aculeata</taxon>
        <taxon>Vespoidea</taxon>
        <taxon>Vespidae</taxon>
        <taxon>Polistinae</taxon>
        <taxon>Polistini</taxon>
        <taxon>Polistes</taxon>
    </lineage>
</organism>
<evidence type="ECO:0000313" key="3">
    <source>
        <dbReference type="RefSeq" id="XP_015191053.1"/>
    </source>
</evidence>
<keyword evidence="1" id="KW-1133">Transmembrane helix</keyword>
<name>A0ABM1JF15_POLDO</name>
<keyword evidence="2" id="KW-1185">Reference proteome</keyword>
<proteinExistence type="predicted"/>
<dbReference type="GeneID" id="107074290"/>